<feature type="region of interest" description="Disordered" evidence="1">
    <location>
        <begin position="484"/>
        <end position="506"/>
    </location>
</feature>
<dbReference type="AlphaFoldDB" id="A0A9P6X6E1"/>
<evidence type="ECO:0000313" key="3">
    <source>
        <dbReference type="Proteomes" id="UP000716291"/>
    </source>
</evidence>
<evidence type="ECO:0000313" key="2">
    <source>
        <dbReference type="EMBL" id="KAG1306261.1"/>
    </source>
</evidence>
<name>A0A9P6X6E1_RHIOR</name>
<comment type="caution">
    <text evidence="2">The sequence shown here is derived from an EMBL/GenBank/DDBJ whole genome shotgun (WGS) entry which is preliminary data.</text>
</comment>
<feature type="compositionally biased region" description="Basic and acidic residues" evidence="1">
    <location>
        <begin position="488"/>
        <end position="500"/>
    </location>
</feature>
<reference evidence="2" key="1">
    <citation type="journal article" date="2020" name="Microb. Genom.">
        <title>Genetic diversity of clinical and environmental Mucorales isolates obtained from an investigation of mucormycosis cases among solid organ transplant recipients.</title>
        <authorList>
            <person name="Nguyen M.H."/>
            <person name="Kaul D."/>
            <person name="Muto C."/>
            <person name="Cheng S.J."/>
            <person name="Richter R.A."/>
            <person name="Bruno V.M."/>
            <person name="Liu G."/>
            <person name="Beyhan S."/>
            <person name="Sundermann A.J."/>
            <person name="Mounaud S."/>
            <person name="Pasculle A.W."/>
            <person name="Nierman W.C."/>
            <person name="Driscoll E."/>
            <person name="Cumbie R."/>
            <person name="Clancy C.J."/>
            <person name="Dupont C.L."/>
        </authorList>
    </citation>
    <scope>NUCLEOTIDE SEQUENCE</scope>
    <source>
        <strain evidence="2">GL11</strain>
    </source>
</reference>
<organism evidence="2 3">
    <name type="scientific">Rhizopus oryzae</name>
    <name type="common">Mucormycosis agent</name>
    <name type="synonym">Rhizopus arrhizus var. delemar</name>
    <dbReference type="NCBI Taxonomy" id="64495"/>
    <lineage>
        <taxon>Eukaryota</taxon>
        <taxon>Fungi</taxon>
        <taxon>Fungi incertae sedis</taxon>
        <taxon>Mucoromycota</taxon>
        <taxon>Mucoromycotina</taxon>
        <taxon>Mucoromycetes</taxon>
        <taxon>Mucorales</taxon>
        <taxon>Mucorineae</taxon>
        <taxon>Rhizopodaceae</taxon>
        <taxon>Rhizopus</taxon>
    </lineage>
</organism>
<protein>
    <submittedName>
        <fullName evidence="2">Uncharacterized protein</fullName>
    </submittedName>
</protein>
<evidence type="ECO:0000256" key="1">
    <source>
        <dbReference type="SAM" id="MobiDB-lite"/>
    </source>
</evidence>
<dbReference type="EMBL" id="JAANQT010001172">
    <property type="protein sequence ID" value="KAG1306261.1"/>
    <property type="molecule type" value="Genomic_DNA"/>
</dbReference>
<sequence length="506" mass="57478">MGSFSRLERDETVVNLLPSTESPSSIDLTAAATEIITAGAATTPTQSKKVKPVSIMYSYLEERSIQDEPVHEEIKRHFNGIGVSSKLLRFRELCKQEATRGVELRSNIEEFLTEHSVPFSPRYNKDMFTKKFITPLLSPFLKETKYFKLFGNDEHSEGSKERRGEHGRIPDGGLKVVYKEYEQQILLMEIKSPKVINEDRIYHPDFTKLANLMKDEVDLMLNKDFPEDTPVFGVLLGGHHGRVFVMDLVYTKIYRLFEIGSFLLPHNTKDLNRLDDVFDTMVKLNQNLLSRIILPPSLKHLEAKESGSKREAFSEEFIAKYNKANYQQRALRAAITSIPGGRGRGGYQSTSTWNNTQGGRGFYGRGGTKNYLGGGDVGLQPSTTTVTPTILTVQHQQTIQHRKRSISTATQIKALITTISINTTDSTTINTIEPYYNLNNELHHPFRWHSTRQPFTTFSPLLENNNQSSLDPISNSKWLQDSIFQETDPTKESKEGDNSRRSISYQ</sequence>
<dbReference type="Proteomes" id="UP000716291">
    <property type="component" value="Unassembled WGS sequence"/>
</dbReference>
<accession>A0A9P6X6E1</accession>
<keyword evidence="3" id="KW-1185">Reference proteome</keyword>
<gene>
    <name evidence="2" type="ORF">G6F64_007733</name>
</gene>
<proteinExistence type="predicted"/>